<dbReference type="RefSeq" id="WP_069314183.1">
    <property type="nucleotide sequence ID" value="NZ_MDTU01000003.1"/>
</dbReference>
<name>A0ABX3A1W3_9GAMM</name>
<evidence type="ECO:0000313" key="2">
    <source>
        <dbReference type="EMBL" id="ODN41390.1"/>
    </source>
</evidence>
<evidence type="ECO:0000313" key="3">
    <source>
        <dbReference type="Proteomes" id="UP000094329"/>
    </source>
</evidence>
<comment type="caution">
    <text evidence="2">The sequence shown here is derived from an EMBL/GenBank/DDBJ whole genome shotgun (WGS) entry which is preliminary data.</text>
</comment>
<evidence type="ECO:0008006" key="4">
    <source>
        <dbReference type="Google" id="ProtNLM"/>
    </source>
</evidence>
<evidence type="ECO:0000256" key="1">
    <source>
        <dbReference type="SAM" id="SignalP"/>
    </source>
</evidence>
<organism evidence="2 3">
    <name type="scientific">Piscirickettsia litoralis</name>
    <dbReference type="NCBI Taxonomy" id="1891921"/>
    <lineage>
        <taxon>Bacteria</taxon>
        <taxon>Pseudomonadati</taxon>
        <taxon>Pseudomonadota</taxon>
        <taxon>Gammaproteobacteria</taxon>
        <taxon>Thiotrichales</taxon>
        <taxon>Piscirickettsiaceae</taxon>
        <taxon>Piscirickettsia</taxon>
    </lineage>
</organism>
<sequence>MFKKAVTIAALAASYALLNGCASMQSAAKYDSDHSRAYNLSTAAGLEQGIRDYDKPKTGTGSLANSGEYGAAFTATGFYIPYSGLSGLASGGLNLISWLVQPEDQYKHNNFFAWMPKGMATSEEDSLLKMKKIIRAALKKTFKDMGVDYHKRYEDEDVYEYYIYSKKYNCPTMEHQLLKNMCIVGVRVYEPYIQKAPLFLKTSNKGKKSYKYSVARNNSYNNIGFKRGDMGKISEVEFFEALSKNLPKWAFMYIAPNQFHLPSGKVVKAPYLLEHGKPLFYVI</sequence>
<protein>
    <recommendedName>
        <fullName evidence="4">Lipoprotein</fullName>
    </recommendedName>
</protein>
<proteinExistence type="predicted"/>
<gene>
    <name evidence="2" type="ORF">BGC07_16615</name>
</gene>
<feature type="chain" id="PRO_5046129296" description="Lipoprotein" evidence="1">
    <location>
        <begin position="29"/>
        <end position="283"/>
    </location>
</feature>
<reference evidence="2 3" key="1">
    <citation type="submission" date="2016-08" db="EMBL/GenBank/DDBJ databases">
        <title>Draft genome sequence of Candidatus Piscirickettsia litoralis, from seawater.</title>
        <authorList>
            <person name="Wan X."/>
            <person name="Lee A.J."/>
            <person name="Hou S."/>
            <person name="Donachie S.P."/>
        </authorList>
    </citation>
    <scope>NUCLEOTIDE SEQUENCE [LARGE SCALE GENOMIC DNA]</scope>
    <source>
        <strain evidence="2 3">Y2</strain>
    </source>
</reference>
<keyword evidence="3" id="KW-1185">Reference proteome</keyword>
<dbReference type="Proteomes" id="UP000094329">
    <property type="component" value="Unassembled WGS sequence"/>
</dbReference>
<feature type="signal peptide" evidence="1">
    <location>
        <begin position="1"/>
        <end position="28"/>
    </location>
</feature>
<dbReference type="EMBL" id="MDTU01000003">
    <property type="protein sequence ID" value="ODN41390.1"/>
    <property type="molecule type" value="Genomic_DNA"/>
</dbReference>
<accession>A0ABX3A1W3</accession>
<keyword evidence="1" id="KW-0732">Signal</keyword>